<keyword evidence="2" id="KW-1185">Reference proteome</keyword>
<name>A0A2V4RGC3_9PROT</name>
<protein>
    <submittedName>
        <fullName evidence="1">Uncharacterized protein</fullName>
    </submittedName>
</protein>
<dbReference type="AlphaFoldDB" id="A0A2V4RGC3"/>
<dbReference type="Proteomes" id="UP000247371">
    <property type="component" value="Unassembled WGS sequence"/>
</dbReference>
<dbReference type="EMBL" id="NKUB01000016">
    <property type="protein sequence ID" value="PYD69006.1"/>
    <property type="molecule type" value="Genomic_DNA"/>
</dbReference>
<proteinExistence type="predicted"/>
<reference evidence="1 2" key="1">
    <citation type="submission" date="2017-07" db="EMBL/GenBank/DDBJ databases">
        <title>A draft genome sequence of Komagataeibacter swingsii LMG 22125.</title>
        <authorList>
            <person name="Skraban J."/>
            <person name="Cleenwerck I."/>
            <person name="Vandamme P."/>
            <person name="Trcek J."/>
        </authorList>
    </citation>
    <scope>NUCLEOTIDE SEQUENCE [LARGE SCALE GENOMIC DNA]</scope>
    <source>
        <strain evidence="1 2">LMG 22125</strain>
    </source>
</reference>
<gene>
    <name evidence="1" type="ORF">CFR76_12005</name>
</gene>
<sequence length="64" mass="7189">MPWGGSFDKISKGTPPLKKKATPKNFYFFLHGLFQNSRLTGSGHAGQNLHAIVKRPLYLRGDNF</sequence>
<evidence type="ECO:0000313" key="2">
    <source>
        <dbReference type="Proteomes" id="UP000247371"/>
    </source>
</evidence>
<comment type="caution">
    <text evidence="1">The sequence shown here is derived from an EMBL/GenBank/DDBJ whole genome shotgun (WGS) entry which is preliminary data.</text>
</comment>
<accession>A0A2V4RGC3</accession>
<organism evidence="1 2">
    <name type="scientific">Komagataeibacter swingsii</name>
    <dbReference type="NCBI Taxonomy" id="215220"/>
    <lineage>
        <taxon>Bacteria</taxon>
        <taxon>Pseudomonadati</taxon>
        <taxon>Pseudomonadota</taxon>
        <taxon>Alphaproteobacteria</taxon>
        <taxon>Acetobacterales</taxon>
        <taxon>Acetobacteraceae</taxon>
        <taxon>Komagataeibacter</taxon>
    </lineage>
</organism>
<evidence type="ECO:0000313" key="1">
    <source>
        <dbReference type="EMBL" id="PYD69006.1"/>
    </source>
</evidence>